<comment type="caution">
    <text evidence="2">The sequence shown here is derived from an EMBL/GenBank/DDBJ whole genome shotgun (WGS) entry which is preliminary data.</text>
</comment>
<reference evidence="2 3" key="1">
    <citation type="submission" date="2019-10" db="EMBL/GenBank/DDBJ databases">
        <title>Cognatihalovulum marinum gen. nov. sp. nov., a new member of the family Rhodobacteraceae isolated from deep seawater of the Northwest Indian Ocean.</title>
        <authorList>
            <person name="Ruan C."/>
            <person name="Wang J."/>
            <person name="Zheng X."/>
            <person name="Song L."/>
            <person name="Zhu Y."/>
            <person name="Huang Y."/>
            <person name="Lu Z."/>
            <person name="Du W."/>
            <person name="Huang L."/>
            <person name="Dai X."/>
        </authorList>
    </citation>
    <scope>NUCLEOTIDE SEQUENCE [LARGE SCALE GENOMIC DNA]</scope>
    <source>
        <strain evidence="2 3">2CG4</strain>
    </source>
</reference>
<proteinExistence type="predicted"/>
<dbReference type="Proteomes" id="UP000474957">
    <property type="component" value="Unassembled WGS sequence"/>
</dbReference>
<evidence type="ECO:0000256" key="1">
    <source>
        <dbReference type="SAM" id="Phobius"/>
    </source>
</evidence>
<accession>A0A6L5Z436</accession>
<evidence type="ECO:0000313" key="2">
    <source>
        <dbReference type="EMBL" id="MSU91323.1"/>
    </source>
</evidence>
<organism evidence="2 3">
    <name type="scientific">Halovulum marinum</name>
    <dbReference type="NCBI Taxonomy" id="2662447"/>
    <lineage>
        <taxon>Bacteria</taxon>
        <taxon>Pseudomonadati</taxon>
        <taxon>Pseudomonadota</taxon>
        <taxon>Alphaproteobacteria</taxon>
        <taxon>Rhodobacterales</taxon>
        <taxon>Paracoccaceae</taxon>
        <taxon>Halovulum</taxon>
    </lineage>
</organism>
<feature type="transmembrane region" description="Helical" evidence="1">
    <location>
        <begin position="6"/>
        <end position="24"/>
    </location>
</feature>
<sequence length="61" mass="6611">MIVRAVLLFLIAMAVLAMFGKLRLPRLPGRRRGGKLAAARKCPECGAYTPGKGPCPCQTKR</sequence>
<keyword evidence="1" id="KW-0812">Transmembrane</keyword>
<protein>
    <submittedName>
        <fullName evidence="2">Uncharacterized protein</fullName>
    </submittedName>
</protein>
<dbReference type="AlphaFoldDB" id="A0A6L5Z436"/>
<keyword evidence="1" id="KW-1133">Transmembrane helix</keyword>
<evidence type="ECO:0000313" key="3">
    <source>
        <dbReference type="Proteomes" id="UP000474957"/>
    </source>
</evidence>
<keyword evidence="1" id="KW-0472">Membrane</keyword>
<name>A0A6L5Z436_9RHOB</name>
<keyword evidence="3" id="KW-1185">Reference proteome</keyword>
<dbReference type="EMBL" id="WIND01000018">
    <property type="protein sequence ID" value="MSU91323.1"/>
    <property type="molecule type" value="Genomic_DNA"/>
</dbReference>
<dbReference type="RefSeq" id="WP_154448366.1">
    <property type="nucleotide sequence ID" value="NZ_WIND01000018.1"/>
</dbReference>
<gene>
    <name evidence="2" type="ORF">GE300_17210</name>
</gene>